<dbReference type="Proteomes" id="UP000594468">
    <property type="component" value="Chromosome"/>
</dbReference>
<dbReference type="RefSeq" id="WP_195171024.1">
    <property type="nucleotide sequence ID" value="NZ_CP062983.1"/>
</dbReference>
<evidence type="ECO:0000256" key="1">
    <source>
        <dbReference type="SAM" id="Phobius"/>
    </source>
</evidence>
<accession>A0A7S8E9Q7</accession>
<evidence type="ECO:0000313" key="2">
    <source>
        <dbReference type="EMBL" id="QPC82955.1"/>
    </source>
</evidence>
<keyword evidence="3" id="KW-1185">Reference proteome</keyword>
<keyword evidence="1" id="KW-0812">Transmembrane</keyword>
<keyword evidence="1" id="KW-1133">Transmembrane helix</keyword>
<feature type="transmembrane region" description="Helical" evidence="1">
    <location>
        <begin position="32"/>
        <end position="54"/>
    </location>
</feature>
<dbReference type="EMBL" id="CP062983">
    <property type="protein sequence ID" value="QPC82955.1"/>
    <property type="molecule type" value="Genomic_DNA"/>
</dbReference>
<dbReference type="AlphaFoldDB" id="A0A7S8E9Q7"/>
<proteinExistence type="predicted"/>
<protein>
    <submittedName>
        <fullName evidence="2">Uncharacterized protein</fullName>
    </submittedName>
</protein>
<organism evidence="2 3">
    <name type="scientific">Phototrophicus methaneseepsis</name>
    <dbReference type="NCBI Taxonomy" id="2710758"/>
    <lineage>
        <taxon>Bacteria</taxon>
        <taxon>Bacillati</taxon>
        <taxon>Chloroflexota</taxon>
        <taxon>Candidatus Thermofontia</taxon>
        <taxon>Phototrophicales</taxon>
        <taxon>Phototrophicaceae</taxon>
        <taxon>Phototrophicus</taxon>
    </lineage>
</organism>
<dbReference type="KEGG" id="pmet:G4Y79_00855"/>
<name>A0A7S8E9Q7_9CHLR</name>
<sequence length="225" mass="25018">MRKQQPQKNFIERGIDSYNEYQMRRQRQSCLFIIYAAIAFAILAAILAVIGLVITTVEESQVVSDYGEQIANLCSPVSPGTDDPDNAPQGETPLPMLIMRAGTRQRHSWYQDLPQAWRGTSQTDTATVACVEEEETPLETCSYMRNSDEDAYTANFERVQHTTTIHLLNAATGRRIDTLILEGTLPESCPEDDPGGVSTAIEGTEPTFDEAAPWFEAYVFGDSVE</sequence>
<evidence type="ECO:0000313" key="3">
    <source>
        <dbReference type="Proteomes" id="UP000594468"/>
    </source>
</evidence>
<reference evidence="2 3" key="1">
    <citation type="submission" date="2020-02" db="EMBL/GenBank/DDBJ databases">
        <authorList>
            <person name="Zheng R.K."/>
            <person name="Sun C.M."/>
        </authorList>
    </citation>
    <scope>NUCLEOTIDE SEQUENCE [LARGE SCALE GENOMIC DNA]</scope>
    <source>
        <strain evidence="3">rifampicinis</strain>
    </source>
</reference>
<keyword evidence="1" id="KW-0472">Membrane</keyword>
<gene>
    <name evidence="2" type="ORF">G4Y79_00855</name>
</gene>